<evidence type="ECO:0000313" key="2">
    <source>
        <dbReference type="Proteomes" id="UP001642464"/>
    </source>
</evidence>
<evidence type="ECO:0008006" key="3">
    <source>
        <dbReference type="Google" id="ProtNLM"/>
    </source>
</evidence>
<name>A0ABP0LP35_9DINO</name>
<proteinExistence type="predicted"/>
<dbReference type="EMBL" id="CAXAMM010017347">
    <property type="protein sequence ID" value="CAK9040962.1"/>
    <property type="molecule type" value="Genomic_DNA"/>
</dbReference>
<evidence type="ECO:0000313" key="1">
    <source>
        <dbReference type="EMBL" id="CAK9040962.1"/>
    </source>
</evidence>
<sequence>MSHEEIPTLNEKGVGQKIDVDDAVYKTLRTGRAPVAGTRSGKKAFGGIVSRGLGAKLPDLLRRVFEEALGYASGTEYLQRHEITALRDAQHLRSRPGETLDRNRGDGSLDLPRLCAGEVHSLQTTGAPLWLGCFNY</sequence>
<dbReference type="Proteomes" id="UP001642464">
    <property type="component" value="Unassembled WGS sequence"/>
</dbReference>
<keyword evidence="2" id="KW-1185">Reference proteome</keyword>
<protein>
    <recommendedName>
        <fullName evidence="3">Histone H4</fullName>
    </recommendedName>
</protein>
<reference evidence="1 2" key="1">
    <citation type="submission" date="2024-02" db="EMBL/GenBank/DDBJ databases">
        <authorList>
            <person name="Chen Y."/>
            <person name="Shah S."/>
            <person name="Dougan E. K."/>
            <person name="Thang M."/>
            <person name="Chan C."/>
        </authorList>
    </citation>
    <scope>NUCLEOTIDE SEQUENCE [LARGE SCALE GENOMIC DNA]</scope>
</reference>
<organism evidence="1 2">
    <name type="scientific">Durusdinium trenchii</name>
    <dbReference type="NCBI Taxonomy" id="1381693"/>
    <lineage>
        <taxon>Eukaryota</taxon>
        <taxon>Sar</taxon>
        <taxon>Alveolata</taxon>
        <taxon>Dinophyceae</taxon>
        <taxon>Suessiales</taxon>
        <taxon>Symbiodiniaceae</taxon>
        <taxon>Durusdinium</taxon>
    </lineage>
</organism>
<gene>
    <name evidence="1" type="ORF">SCF082_LOCUS23728</name>
</gene>
<comment type="caution">
    <text evidence="1">The sequence shown here is derived from an EMBL/GenBank/DDBJ whole genome shotgun (WGS) entry which is preliminary data.</text>
</comment>
<accession>A0ABP0LP35</accession>